<feature type="chain" id="PRO_5026180356" description="Xaa-Pro aminopeptidase" evidence="14">
    <location>
        <begin position="28"/>
        <end position="441"/>
    </location>
</feature>
<dbReference type="GO" id="GO:0070006">
    <property type="term" value="F:metalloaminopeptidase activity"/>
    <property type="evidence" value="ECO:0007669"/>
    <property type="project" value="InterPro"/>
</dbReference>
<dbReference type="PROSITE" id="PS00491">
    <property type="entry name" value="PROLINE_PEPTIDASE"/>
    <property type="match status" value="1"/>
</dbReference>
<name>A0A6I1I3B1_9BURK</name>
<reference evidence="16 17" key="1">
    <citation type="submission" date="2019-10" db="EMBL/GenBank/DDBJ databases">
        <title>Three novel species isolated from a subtropical stream in China.</title>
        <authorList>
            <person name="Lu H."/>
        </authorList>
    </citation>
    <scope>NUCLEOTIDE SEQUENCE [LARGE SCALE GENOMIC DNA]</scope>
    <source>
        <strain evidence="16 17">FT13W</strain>
    </source>
</reference>
<evidence type="ECO:0000256" key="6">
    <source>
        <dbReference type="ARBA" id="ARBA00022723"/>
    </source>
</evidence>
<dbReference type="InterPro" id="IPR036005">
    <property type="entry name" value="Creatinase/aminopeptidase-like"/>
</dbReference>
<dbReference type="SUPFAM" id="SSF53092">
    <property type="entry name" value="Creatinase/prolidase N-terminal domain"/>
    <property type="match status" value="1"/>
</dbReference>
<dbReference type="InterPro" id="IPR052433">
    <property type="entry name" value="X-Pro_dipept-like"/>
</dbReference>
<evidence type="ECO:0000256" key="10">
    <source>
        <dbReference type="ARBA" id="ARBA00069363"/>
    </source>
</evidence>
<dbReference type="CDD" id="cd01087">
    <property type="entry name" value="Prolidase"/>
    <property type="match status" value="1"/>
</dbReference>
<feature type="domain" description="Aminopeptidase P N-terminal" evidence="15">
    <location>
        <begin position="1"/>
        <end position="136"/>
    </location>
</feature>
<keyword evidence="8" id="KW-0482">Metalloprotease</keyword>
<evidence type="ECO:0000256" key="12">
    <source>
        <dbReference type="ARBA" id="ARBA00081411"/>
    </source>
</evidence>
<evidence type="ECO:0000256" key="3">
    <source>
        <dbReference type="ARBA" id="ARBA00008766"/>
    </source>
</evidence>
<dbReference type="SMART" id="SM01011">
    <property type="entry name" value="AMP_N"/>
    <property type="match status" value="1"/>
</dbReference>
<dbReference type="AlphaFoldDB" id="A0A6I1I3B1"/>
<dbReference type="Gene3D" id="3.90.230.10">
    <property type="entry name" value="Creatinase/methionine aminopeptidase superfamily"/>
    <property type="match status" value="1"/>
</dbReference>
<dbReference type="GO" id="GO:0005829">
    <property type="term" value="C:cytosol"/>
    <property type="evidence" value="ECO:0007669"/>
    <property type="project" value="TreeGrafter"/>
</dbReference>
<dbReference type="InterPro" id="IPR007865">
    <property type="entry name" value="Aminopep_P_N"/>
</dbReference>
<protein>
    <recommendedName>
        <fullName evidence="10">Xaa-Pro aminopeptidase</fullName>
        <ecNumber evidence="4">3.4.11.9</ecNumber>
    </recommendedName>
    <alternativeName>
        <fullName evidence="11">Aminopeptidase P II</fullName>
    </alternativeName>
    <alternativeName>
        <fullName evidence="12">X-Pro aminopeptidase</fullName>
    </alternativeName>
</protein>
<dbReference type="SUPFAM" id="SSF55920">
    <property type="entry name" value="Creatinase/aminopeptidase"/>
    <property type="match status" value="1"/>
</dbReference>
<evidence type="ECO:0000256" key="1">
    <source>
        <dbReference type="ARBA" id="ARBA00001424"/>
    </source>
</evidence>
<evidence type="ECO:0000313" key="16">
    <source>
        <dbReference type="EMBL" id="KAB8065385.1"/>
    </source>
</evidence>
<dbReference type="FunFam" id="3.90.230.10:FF:000002">
    <property type="entry name" value="Xaa-Pro aminopeptidase 3"/>
    <property type="match status" value="1"/>
</dbReference>
<dbReference type="EC" id="3.4.11.9" evidence="4"/>
<dbReference type="GO" id="GO:0006508">
    <property type="term" value="P:proteolysis"/>
    <property type="evidence" value="ECO:0007669"/>
    <property type="project" value="UniProtKB-KW"/>
</dbReference>
<keyword evidence="9" id="KW-0464">Manganese</keyword>
<gene>
    <name evidence="16" type="ORF">GCN75_08410</name>
</gene>
<evidence type="ECO:0000256" key="11">
    <source>
        <dbReference type="ARBA" id="ARBA00075356"/>
    </source>
</evidence>
<dbReference type="PANTHER" id="PTHR43226:SF4">
    <property type="entry name" value="XAA-PRO AMINOPEPTIDASE 3"/>
    <property type="match status" value="1"/>
</dbReference>
<dbReference type="Pfam" id="PF00557">
    <property type="entry name" value="Peptidase_M24"/>
    <property type="match status" value="1"/>
</dbReference>
<evidence type="ECO:0000256" key="13">
    <source>
        <dbReference type="RuleBase" id="RU000590"/>
    </source>
</evidence>
<dbReference type="InterPro" id="IPR001131">
    <property type="entry name" value="Peptidase_M24B_aminopep-P_CS"/>
</dbReference>
<keyword evidence="17" id="KW-1185">Reference proteome</keyword>
<evidence type="ECO:0000256" key="2">
    <source>
        <dbReference type="ARBA" id="ARBA00001936"/>
    </source>
</evidence>
<dbReference type="Pfam" id="PF05195">
    <property type="entry name" value="AMP_N"/>
    <property type="match status" value="1"/>
</dbReference>
<dbReference type="PANTHER" id="PTHR43226">
    <property type="entry name" value="XAA-PRO AMINOPEPTIDASE 3"/>
    <property type="match status" value="1"/>
</dbReference>
<dbReference type="Proteomes" id="UP000468717">
    <property type="component" value="Unassembled WGS sequence"/>
</dbReference>
<dbReference type="InterPro" id="IPR000994">
    <property type="entry name" value="Pept_M24"/>
</dbReference>
<accession>A0A6I1I3B1</accession>
<dbReference type="EMBL" id="WFLI01000007">
    <property type="protein sequence ID" value="KAB8065385.1"/>
    <property type="molecule type" value="Genomic_DNA"/>
</dbReference>
<comment type="caution">
    <text evidence="16">The sequence shown here is derived from an EMBL/GenBank/DDBJ whole genome shotgun (WGS) entry which is preliminary data.</text>
</comment>
<comment type="similarity">
    <text evidence="3 13">Belongs to the peptidase M24B family.</text>
</comment>
<keyword evidence="14" id="KW-0732">Signal</keyword>
<dbReference type="Gene3D" id="3.40.350.10">
    <property type="entry name" value="Creatinase/prolidase N-terminal domain"/>
    <property type="match status" value="1"/>
</dbReference>
<evidence type="ECO:0000259" key="15">
    <source>
        <dbReference type="SMART" id="SM01011"/>
    </source>
</evidence>
<dbReference type="InterPro" id="IPR029149">
    <property type="entry name" value="Creatin/AminoP/Spt16_N"/>
</dbReference>
<evidence type="ECO:0000256" key="8">
    <source>
        <dbReference type="ARBA" id="ARBA00023049"/>
    </source>
</evidence>
<comment type="cofactor">
    <cofactor evidence="2">
        <name>Mn(2+)</name>
        <dbReference type="ChEBI" id="CHEBI:29035"/>
    </cofactor>
</comment>
<evidence type="ECO:0000256" key="14">
    <source>
        <dbReference type="SAM" id="SignalP"/>
    </source>
</evidence>
<evidence type="ECO:0000256" key="7">
    <source>
        <dbReference type="ARBA" id="ARBA00022801"/>
    </source>
</evidence>
<keyword evidence="5" id="KW-0645">Protease</keyword>
<evidence type="ECO:0000256" key="4">
    <source>
        <dbReference type="ARBA" id="ARBA00012574"/>
    </source>
</evidence>
<organism evidence="16 17">
    <name type="scientific">Janthinobacterium violaceinigrum</name>
    <dbReference type="NCBI Taxonomy" id="2654252"/>
    <lineage>
        <taxon>Bacteria</taxon>
        <taxon>Pseudomonadati</taxon>
        <taxon>Pseudomonadota</taxon>
        <taxon>Betaproteobacteria</taxon>
        <taxon>Burkholderiales</taxon>
        <taxon>Oxalobacteraceae</taxon>
        <taxon>Janthinobacterium</taxon>
    </lineage>
</organism>
<comment type="catalytic activity">
    <reaction evidence="1">
        <text>Release of any N-terminal amino acid, including proline, that is linked to proline, even from a dipeptide or tripeptide.</text>
        <dbReference type="EC" id="3.4.11.9"/>
    </reaction>
</comment>
<proteinExistence type="inferred from homology"/>
<evidence type="ECO:0000256" key="9">
    <source>
        <dbReference type="ARBA" id="ARBA00023211"/>
    </source>
</evidence>
<keyword evidence="7" id="KW-0378">Hydrolase</keyword>
<evidence type="ECO:0000313" key="17">
    <source>
        <dbReference type="Proteomes" id="UP000468717"/>
    </source>
</evidence>
<evidence type="ECO:0000256" key="5">
    <source>
        <dbReference type="ARBA" id="ARBA00022670"/>
    </source>
</evidence>
<dbReference type="GO" id="GO:0030145">
    <property type="term" value="F:manganese ion binding"/>
    <property type="evidence" value="ECO:0007669"/>
    <property type="project" value="InterPro"/>
</dbReference>
<keyword evidence="6 13" id="KW-0479">Metal-binding</keyword>
<sequence length="441" mass="48091">MMANYAARRAALLAQMLPGSVAILATAPEVPRNSDCDYPYRHDSSFYYLSGFTEPDSAVALVAASATAPARAILFCRAKNTEREIWDGFRHGPEAARLTFGFDSAFPIEELDVEMGRLLADAPAIYYALGGSLDAQVKVWLHNVRQKARSGITAPSIAHDISGMLDAMRLLKDPQEQGLMRRAAAISSAAHVRAMRATRPGMHEYALEAELLYEFRRSGAQFPAYSSIVAGGDNACILHYSANNALLKEGELVLIDAGCELDGYASDITRTWPVNGRFSPAQRDLYELVLAAQQAALDMVRPGLPHSAIHEAAVQVLAQGMLDLQLLDRQKNGGVQDVIADKAYLPFYMHGTSHWLGMDVHDVGAYRDTGAPGKPWRALEAGMVLTVEPGIYVRPGAGVPEQFWHTGIRIEDDVLVTPQGHEVFSTAPRSVAEIEQLMSQD</sequence>
<feature type="signal peptide" evidence="14">
    <location>
        <begin position="1"/>
        <end position="27"/>
    </location>
</feature>